<dbReference type="PANTHER" id="PTHR38045">
    <property type="entry name" value="CHROMOSOME 1, WHOLE GENOME SHOTGUN SEQUENCE"/>
    <property type="match status" value="1"/>
</dbReference>
<dbReference type="InterPro" id="IPR032518">
    <property type="entry name" value="HepII_N"/>
</dbReference>
<sequence>MKKIILLSLTLFVTLALRAQTFDYGKIESHPRLLLKKGEEAGLLKKISAHPELQRVHDHILKNCDKFLSEAPLERKLEGKRLLDVSRSALKRIFYLSYAYRMTKDKRYAQRAEQEMLTVSAFSDWNPAHFLDVGEMTMAVAIGYDWLFDVLQPSSKQIIRQAIVAKGFDPSRDQRYNSWLKADHNWNQVCNAGIAYGAMAVFEDEKVAAIEMLERCMKTIVLPMHAYAPDGAYPEGYNYWGYGTGFQVMLNAGIESAFGTDKGLSAMPGFLESARYMEYMTGPTGASFNFSDAREPGQANVMMSWFAFKLKDPSLLWVERQYLQRPELSVGENRLLPCMVIFGIHTTPKAVHAPASKVWIGKGVTPVALVRTNWNAGEGLYLGVKGGSAHTNHAHMDAGSFVFDALGVRWAMDLGLQEYYSLEKEGVDLWNRSQQSQRWEVFRYNNFAHNTLTLNDKLHRVDGFALLTKAFTKPDTLGAAFDLTTIFKDDLEKCTREAVIVQEKFLLVKDILQTGDAPATIRWTLVTAATPSILNPNTIVLTSGGKKLHIVVESATKIDLKIWSAEPTHSYDAPNPGVTRVGFETRMDSHQKNTLQVKLIPQP</sequence>
<keyword evidence="6" id="KW-1185">Reference proteome</keyword>
<dbReference type="PANTHER" id="PTHR38045:SF1">
    <property type="entry name" value="HEPARINASE II_III-LIKE PROTEIN"/>
    <property type="match status" value="1"/>
</dbReference>
<evidence type="ECO:0000313" key="6">
    <source>
        <dbReference type="Proteomes" id="UP000613030"/>
    </source>
</evidence>
<comment type="subcellular location">
    <subcellularLocation>
        <location evidence="1">Cell envelope</location>
    </subcellularLocation>
</comment>
<proteinExistence type="predicted"/>
<keyword evidence="2" id="KW-0732">Signal</keyword>
<gene>
    <name evidence="5" type="ORF">JI741_32080</name>
</gene>
<dbReference type="Pfam" id="PF07940">
    <property type="entry name" value="Hepar_II_III_C"/>
    <property type="match status" value="1"/>
</dbReference>
<evidence type="ECO:0000259" key="4">
    <source>
        <dbReference type="Pfam" id="PF16332"/>
    </source>
</evidence>
<protein>
    <submittedName>
        <fullName evidence="5">Heparinase II/III family protein</fullName>
    </submittedName>
</protein>
<evidence type="ECO:0000313" key="5">
    <source>
        <dbReference type="EMBL" id="MBL0745917.1"/>
    </source>
</evidence>
<dbReference type="InterPro" id="IPR012480">
    <property type="entry name" value="Hepar_II_III_C"/>
</dbReference>
<feature type="domain" description="Heparinase II N-terminal" evidence="4">
    <location>
        <begin position="29"/>
        <end position="295"/>
    </location>
</feature>
<dbReference type="RefSeq" id="WP_202016626.1">
    <property type="nucleotide sequence ID" value="NZ_JAERRB010000021.1"/>
</dbReference>
<dbReference type="SUPFAM" id="SSF48230">
    <property type="entry name" value="Chondroitin AC/alginate lyase"/>
    <property type="match status" value="1"/>
</dbReference>
<organism evidence="5 6">
    <name type="scientific">Chryseolinea lacunae</name>
    <dbReference type="NCBI Taxonomy" id="2801331"/>
    <lineage>
        <taxon>Bacteria</taxon>
        <taxon>Pseudomonadati</taxon>
        <taxon>Bacteroidota</taxon>
        <taxon>Cytophagia</taxon>
        <taxon>Cytophagales</taxon>
        <taxon>Fulvivirgaceae</taxon>
        <taxon>Chryseolinea</taxon>
    </lineage>
</organism>
<name>A0ABS1L338_9BACT</name>
<feature type="chain" id="PRO_5047092976" evidence="2">
    <location>
        <begin position="20"/>
        <end position="603"/>
    </location>
</feature>
<feature type="signal peptide" evidence="2">
    <location>
        <begin position="1"/>
        <end position="19"/>
    </location>
</feature>
<dbReference type="Pfam" id="PF16332">
    <property type="entry name" value="DUF4962"/>
    <property type="match status" value="1"/>
</dbReference>
<evidence type="ECO:0000256" key="2">
    <source>
        <dbReference type="SAM" id="SignalP"/>
    </source>
</evidence>
<dbReference type="EMBL" id="JAERRB010000021">
    <property type="protein sequence ID" value="MBL0745917.1"/>
    <property type="molecule type" value="Genomic_DNA"/>
</dbReference>
<dbReference type="InterPro" id="IPR008929">
    <property type="entry name" value="Chondroitin_lyas"/>
</dbReference>
<reference evidence="5 6" key="1">
    <citation type="submission" date="2021-01" db="EMBL/GenBank/DDBJ databases">
        <title>Chryseolinea sp. Jin1 Genome sequencing and assembly.</title>
        <authorList>
            <person name="Kim I."/>
        </authorList>
    </citation>
    <scope>NUCLEOTIDE SEQUENCE [LARGE SCALE GENOMIC DNA]</scope>
    <source>
        <strain evidence="5 6">Jin1</strain>
    </source>
</reference>
<feature type="domain" description="Heparinase II/III-like C-terminal" evidence="3">
    <location>
        <begin position="377"/>
        <end position="559"/>
    </location>
</feature>
<accession>A0ABS1L338</accession>
<comment type="caution">
    <text evidence="5">The sequence shown here is derived from an EMBL/GenBank/DDBJ whole genome shotgun (WGS) entry which is preliminary data.</text>
</comment>
<dbReference type="Gene3D" id="1.50.10.100">
    <property type="entry name" value="Chondroitin AC/alginate lyase"/>
    <property type="match status" value="1"/>
</dbReference>
<dbReference type="Gene3D" id="2.70.98.70">
    <property type="match status" value="1"/>
</dbReference>
<evidence type="ECO:0000259" key="3">
    <source>
        <dbReference type="Pfam" id="PF07940"/>
    </source>
</evidence>
<dbReference type="Proteomes" id="UP000613030">
    <property type="component" value="Unassembled WGS sequence"/>
</dbReference>
<evidence type="ECO:0000256" key="1">
    <source>
        <dbReference type="ARBA" id="ARBA00004196"/>
    </source>
</evidence>